<reference evidence="2" key="1">
    <citation type="submission" date="2025-08" db="UniProtKB">
        <authorList>
            <consortium name="Ensembl"/>
        </authorList>
    </citation>
    <scope>IDENTIFICATION</scope>
</reference>
<feature type="compositionally biased region" description="Low complexity" evidence="1">
    <location>
        <begin position="54"/>
        <end position="68"/>
    </location>
</feature>
<proteinExistence type="predicted"/>
<dbReference type="Ensembl" id="ENSPSMT00000005945.1">
    <property type="protein sequence ID" value="ENSPSMP00000004960.1"/>
    <property type="gene ID" value="ENSPSMG00000003868.1"/>
</dbReference>
<feature type="compositionally biased region" description="Basic and acidic residues" evidence="1">
    <location>
        <begin position="11"/>
        <end position="31"/>
    </location>
</feature>
<protein>
    <submittedName>
        <fullName evidence="2">Uncharacterized protein</fullName>
    </submittedName>
</protein>
<feature type="compositionally biased region" description="Low complexity" evidence="1">
    <location>
        <begin position="33"/>
        <end position="44"/>
    </location>
</feature>
<dbReference type="Proteomes" id="UP000694414">
    <property type="component" value="Unplaced"/>
</dbReference>
<organism evidence="2 3">
    <name type="scientific">Prolemur simus</name>
    <name type="common">Greater bamboo lemur</name>
    <name type="synonym">Hapalemur simus</name>
    <dbReference type="NCBI Taxonomy" id="1328070"/>
    <lineage>
        <taxon>Eukaryota</taxon>
        <taxon>Metazoa</taxon>
        <taxon>Chordata</taxon>
        <taxon>Craniata</taxon>
        <taxon>Vertebrata</taxon>
        <taxon>Euteleostomi</taxon>
        <taxon>Mammalia</taxon>
        <taxon>Eutheria</taxon>
        <taxon>Euarchontoglires</taxon>
        <taxon>Primates</taxon>
        <taxon>Strepsirrhini</taxon>
        <taxon>Lemuriformes</taxon>
        <taxon>Lemuridae</taxon>
        <taxon>Prolemur</taxon>
    </lineage>
</organism>
<evidence type="ECO:0000313" key="3">
    <source>
        <dbReference type="Proteomes" id="UP000694414"/>
    </source>
</evidence>
<sequence length="151" mass="16470">VQLTSAGSTDRLPHSESGNKDGVTKSPEKRSSLPRPSSILPPRRGVSGDRDENSFSLNSSISSSARRTTLVPQRPLLLDQLPSLLAPHQVILHAHQALLEPRAIPGPLTHQEPPNLPSWCPVRRKSPSYVLLQNLPLLPSSFGLLTNRCQT</sequence>
<keyword evidence="3" id="KW-1185">Reference proteome</keyword>
<feature type="region of interest" description="Disordered" evidence="1">
    <location>
        <begin position="1"/>
        <end position="68"/>
    </location>
</feature>
<reference evidence="2" key="2">
    <citation type="submission" date="2025-09" db="UniProtKB">
        <authorList>
            <consortium name="Ensembl"/>
        </authorList>
    </citation>
    <scope>IDENTIFICATION</scope>
</reference>
<dbReference type="AlphaFoldDB" id="A0A8C8YJR9"/>
<name>A0A8C8YJR9_PROSS</name>
<evidence type="ECO:0000256" key="1">
    <source>
        <dbReference type="SAM" id="MobiDB-lite"/>
    </source>
</evidence>
<accession>A0A8C8YJR9</accession>
<evidence type="ECO:0000313" key="2">
    <source>
        <dbReference type="Ensembl" id="ENSPSMP00000004960.1"/>
    </source>
</evidence>